<keyword evidence="2" id="KW-1185">Reference proteome</keyword>
<evidence type="ECO:0000313" key="2">
    <source>
        <dbReference type="Proteomes" id="UP000442535"/>
    </source>
</evidence>
<accession>A0A7K0K1I9</accession>
<proteinExistence type="predicted"/>
<sequence length="355" mass="40922">MHLHEAPNAHSEEFKNINNTDHVYAENYQQKSASSWWQIGWYFVKEAGRFVERQINLDGQSSVGRDSMYLVSPTIDYNNGSVGSEFYFRPNITRGMSTIDMHGHRLFALDIFSRMSLILSNPSGTTIASLNAGTNQYLFYNLKKNDPISSWKAQYITNSSTTWQNYLRVTSGTRSYTLQENSDTPKTIYYTSNNRILLSSKNTREKINNRQLLNQQQGYTKIISLSDLEKEFRDDNNTVIDQLRNYKVGDKILVSSPIDQISYNKQRKATAFTFSLYDGFNSVAKRNITWYFAGDLTKIFKPGDSPVFVFTVEEIGNNNGTIFESLDFFEQTFTLQNQDKYPHIEPFIYQSKVGS</sequence>
<name>A0A7K0K1I9_9ACTO</name>
<organism evidence="1 2">
    <name type="scientific">Mobiluncus porci</name>
    <dbReference type="NCBI Taxonomy" id="2652278"/>
    <lineage>
        <taxon>Bacteria</taxon>
        <taxon>Bacillati</taxon>
        <taxon>Actinomycetota</taxon>
        <taxon>Actinomycetes</taxon>
        <taxon>Actinomycetales</taxon>
        <taxon>Actinomycetaceae</taxon>
        <taxon>Mobiluncus</taxon>
    </lineage>
</organism>
<evidence type="ECO:0000313" key="1">
    <source>
        <dbReference type="EMBL" id="MST49357.1"/>
    </source>
</evidence>
<reference evidence="1 2" key="1">
    <citation type="submission" date="2019-08" db="EMBL/GenBank/DDBJ databases">
        <title>In-depth cultivation of the pig gut microbiome towards novel bacterial diversity and tailored functional studies.</title>
        <authorList>
            <person name="Wylensek D."/>
            <person name="Hitch T.C.A."/>
            <person name="Clavel T."/>
        </authorList>
    </citation>
    <scope>NUCLEOTIDE SEQUENCE [LARGE SCALE GENOMIC DNA]</scope>
    <source>
        <strain evidence="1 2">RF-GAM-744-WT-7</strain>
    </source>
</reference>
<comment type="caution">
    <text evidence="1">The sequence shown here is derived from an EMBL/GenBank/DDBJ whole genome shotgun (WGS) entry which is preliminary data.</text>
</comment>
<protein>
    <submittedName>
        <fullName evidence="1">Uncharacterized protein</fullName>
    </submittedName>
</protein>
<dbReference type="AlphaFoldDB" id="A0A7K0K1I9"/>
<dbReference type="Proteomes" id="UP000442535">
    <property type="component" value="Unassembled WGS sequence"/>
</dbReference>
<dbReference type="RefSeq" id="WP_229769932.1">
    <property type="nucleotide sequence ID" value="NZ_VUMY01000005.1"/>
</dbReference>
<gene>
    <name evidence="1" type="ORF">FYJ63_03760</name>
</gene>
<dbReference type="EMBL" id="VUMY01000005">
    <property type="protein sequence ID" value="MST49357.1"/>
    <property type="molecule type" value="Genomic_DNA"/>
</dbReference>